<organism evidence="2 3">
    <name type="scientific">Lepidopterella palustris CBS 459.81</name>
    <dbReference type="NCBI Taxonomy" id="1314670"/>
    <lineage>
        <taxon>Eukaryota</taxon>
        <taxon>Fungi</taxon>
        <taxon>Dikarya</taxon>
        <taxon>Ascomycota</taxon>
        <taxon>Pezizomycotina</taxon>
        <taxon>Dothideomycetes</taxon>
        <taxon>Pleosporomycetidae</taxon>
        <taxon>Mytilinidiales</taxon>
        <taxon>Argynnaceae</taxon>
        <taxon>Lepidopterella</taxon>
    </lineage>
</organism>
<gene>
    <name evidence="2" type="ORF">K432DRAFT_410925</name>
</gene>
<protein>
    <submittedName>
        <fullName evidence="2">Uncharacterized protein</fullName>
    </submittedName>
</protein>
<evidence type="ECO:0000256" key="1">
    <source>
        <dbReference type="SAM" id="MobiDB-lite"/>
    </source>
</evidence>
<evidence type="ECO:0000313" key="2">
    <source>
        <dbReference type="EMBL" id="OCK73170.1"/>
    </source>
</evidence>
<name>A0A8E2DX34_9PEZI</name>
<feature type="compositionally biased region" description="Pro residues" evidence="1">
    <location>
        <begin position="42"/>
        <end position="55"/>
    </location>
</feature>
<feature type="compositionally biased region" description="Polar residues" evidence="1">
    <location>
        <begin position="59"/>
        <end position="73"/>
    </location>
</feature>
<proteinExistence type="predicted"/>
<dbReference type="Proteomes" id="UP000250266">
    <property type="component" value="Unassembled WGS sequence"/>
</dbReference>
<sequence>MASTTTTAPTCAATACTKPSTLTCGGCIVPNQSHEAADTPSAPNPLPPPPYPPSLRPQLRTTSSYSTSKTNGTEAREHAEVKRRLGLTDINEIGKFYDCKGSDRWYNGVYGPSQDRSLPRNEVAIRCIGHEVRGDVAVIRSEPTGIQTPEVFARGVFVKDVEWYRDGSVDSRRVLAEREHSRATKKMTGVYNQIGIFPPPA</sequence>
<dbReference type="EMBL" id="KV745919">
    <property type="protein sequence ID" value="OCK73170.1"/>
    <property type="molecule type" value="Genomic_DNA"/>
</dbReference>
<keyword evidence="3" id="KW-1185">Reference proteome</keyword>
<reference evidence="2 3" key="1">
    <citation type="journal article" date="2016" name="Nat. Commun.">
        <title>Ectomycorrhizal ecology is imprinted in the genome of the dominant symbiotic fungus Cenococcum geophilum.</title>
        <authorList>
            <consortium name="DOE Joint Genome Institute"/>
            <person name="Peter M."/>
            <person name="Kohler A."/>
            <person name="Ohm R.A."/>
            <person name="Kuo A."/>
            <person name="Krutzmann J."/>
            <person name="Morin E."/>
            <person name="Arend M."/>
            <person name="Barry K.W."/>
            <person name="Binder M."/>
            <person name="Choi C."/>
            <person name="Clum A."/>
            <person name="Copeland A."/>
            <person name="Grisel N."/>
            <person name="Haridas S."/>
            <person name="Kipfer T."/>
            <person name="LaButti K."/>
            <person name="Lindquist E."/>
            <person name="Lipzen A."/>
            <person name="Maire R."/>
            <person name="Meier B."/>
            <person name="Mihaltcheva S."/>
            <person name="Molinier V."/>
            <person name="Murat C."/>
            <person name="Poggeler S."/>
            <person name="Quandt C.A."/>
            <person name="Sperisen C."/>
            <person name="Tritt A."/>
            <person name="Tisserant E."/>
            <person name="Crous P.W."/>
            <person name="Henrissat B."/>
            <person name="Nehls U."/>
            <person name="Egli S."/>
            <person name="Spatafora J.W."/>
            <person name="Grigoriev I.V."/>
            <person name="Martin F.M."/>
        </authorList>
    </citation>
    <scope>NUCLEOTIDE SEQUENCE [LARGE SCALE GENOMIC DNA]</scope>
    <source>
        <strain evidence="2 3">CBS 459.81</strain>
    </source>
</reference>
<dbReference type="OrthoDB" id="432970at2759"/>
<dbReference type="AlphaFoldDB" id="A0A8E2DX34"/>
<feature type="region of interest" description="Disordered" evidence="1">
    <location>
        <begin position="32"/>
        <end position="80"/>
    </location>
</feature>
<evidence type="ECO:0000313" key="3">
    <source>
        <dbReference type="Proteomes" id="UP000250266"/>
    </source>
</evidence>
<accession>A0A8E2DX34</accession>